<protein>
    <recommendedName>
        <fullName evidence="8">PKD domain-containing protein</fullName>
    </recommendedName>
</protein>
<dbReference type="Pfam" id="PF01345">
    <property type="entry name" value="DUF11"/>
    <property type="match status" value="1"/>
</dbReference>
<dbReference type="InterPro" id="IPR036465">
    <property type="entry name" value="vWFA_dom_sf"/>
</dbReference>
<dbReference type="InterPro" id="IPR002035">
    <property type="entry name" value="VWF_A"/>
</dbReference>
<dbReference type="InterPro" id="IPR013783">
    <property type="entry name" value="Ig-like_fold"/>
</dbReference>
<proteinExistence type="predicted"/>
<dbReference type="CDD" id="cd00198">
    <property type="entry name" value="vWFA"/>
    <property type="match status" value="1"/>
</dbReference>
<feature type="region of interest" description="Disordered" evidence="1">
    <location>
        <begin position="2261"/>
        <end position="2293"/>
    </location>
</feature>
<dbReference type="Gene3D" id="3.40.50.410">
    <property type="entry name" value="von Willebrand factor, type A domain"/>
    <property type="match status" value="1"/>
</dbReference>
<dbReference type="InterPro" id="IPR022409">
    <property type="entry name" value="PKD/Chitinase_dom"/>
</dbReference>
<dbReference type="InterPro" id="IPR001434">
    <property type="entry name" value="OmcB-like_DUF11"/>
</dbReference>
<evidence type="ECO:0000313" key="7">
    <source>
        <dbReference type="Proteomes" id="UP001501591"/>
    </source>
</evidence>
<feature type="domain" description="PKD" evidence="4">
    <location>
        <begin position="1224"/>
        <end position="1278"/>
    </location>
</feature>
<dbReference type="PANTHER" id="PTHR36842:SF1">
    <property type="entry name" value="PROTEIN TOLB"/>
    <property type="match status" value="1"/>
</dbReference>
<dbReference type="SMART" id="SM00327">
    <property type="entry name" value="VWA"/>
    <property type="match status" value="1"/>
</dbReference>
<dbReference type="InterPro" id="IPR047589">
    <property type="entry name" value="DUF11_rpt"/>
</dbReference>
<feature type="domain" description="PKD" evidence="4">
    <location>
        <begin position="770"/>
        <end position="837"/>
    </location>
</feature>
<keyword evidence="2" id="KW-0472">Membrane</keyword>
<dbReference type="InterPro" id="IPR021655">
    <property type="entry name" value="Put_metal-bd"/>
</dbReference>
<dbReference type="Gene3D" id="2.60.40.10">
    <property type="entry name" value="Immunoglobulins"/>
    <property type="match status" value="6"/>
</dbReference>
<feature type="chain" id="PRO_5045902939" description="PKD domain-containing protein" evidence="3">
    <location>
        <begin position="34"/>
        <end position="2327"/>
    </location>
</feature>
<dbReference type="Pfam" id="PF00092">
    <property type="entry name" value="VWA"/>
    <property type="match status" value="1"/>
</dbReference>
<feature type="domain" description="PKD" evidence="4">
    <location>
        <begin position="1022"/>
        <end position="1095"/>
    </location>
</feature>
<evidence type="ECO:0000259" key="4">
    <source>
        <dbReference type="PROSITE" id="PS50093"/>
    </source>
</evidence>
<feature type="region of interest" description="Disordered" evidence="1">
    <location>
        <begin position="1921"/>
        <end position="1944"/>
    </location>
</feature>
<keyword evidence="3" id="KW-0732">Signal</keyword>
<keyword evidence="2" id="KW-1133">Transmembrane helix</keyword>
<sequence>MRTRLRAAGAAVTSTILLLSLAVGMAPAASANAANFQLNGSVFGPNSYVTIDIGTLTNDCDRFGSTSDIYVVPAGSVGEGSALSDASGSPNTLMGTGLGGGVFDELIAITEPGGTLGPGIYDIVEDTCQDGIFNGTDSILRNAFEVVIPTDIPILPDLRIQEMKAGATAQGEFWARAAIDHSIVFAAITTYQLTSVTNWVDFYMTYVCEAMPTIEGSPVTPWCPTVGIMDTIQLELDAVKLLVDRALYYRGIAADPPDPDFAEPSLPEARDYLEPEADGALADTIASYGNRIMDVNVLSAAFLGSLEKYQGAALEDDAVAALMHARDIQSYARLLNTALSNEYSAFTRFNSPTYNGGVNANLALNRMRDQLASLEADGFGAEDERILRNLGATPAEMQEMAETLLDQFGSEDVPASMTAVVNALASVNNQMAAAYTNLGNAMNDVISELEDVVAGRGETPRPSIVGINGINATTTIDTPRTLTVNCPTCEDVEWDLDGDGAFDDATGLSTSHVFTRTGGLIIGARGVNAEGGESTRFVWTEVRSANRAPQHTAVTPGSVVVEAPIGSAQEFSVTPTDADGDVLTTRWFLDEDEVGAGTEYSFAPTAADAGRAHNLVVLTDDGQGRAATTNWVILPLLADEDSDGWTVNADCRDDDAAIHPGQAEIPGNGIDDDCDPTTLDTGPPVPSIGVSASPAIVGEEVVFTDLSSDPDGPIVSRSWDFDDDGVEDSTDAEVSHTYTAAGDVTVTLTVEDEDGNVESLSKILTVTERPVAAFSFSPDPALVGNPVTFTDASTDADGVTAWEWDFDYDGTTFTVDSTDRNPTHAFGESVDVALRVTDALGVASPIVHHTIPVSGPPVAAFSPLPETGLGDVARVEHGGAAVLWTSQSGAGTGAAEMIDTDYPSAEIGWTTGNGLTTDQRAVIDLGGGREGWQIEAVGLQAGSTSTQRPQNVRFSLSGTSTTTGYATVREGVLENSADLQILELSRPQSGRWLMYEPLDNRGGATTTTLRLQALTGQLGGATVTFQDRSTDGDGDDDIVSWEWSFGDGTTSTEQSPTHTFDAPGDYPVTLTVTDRDGLSTSKTLRQRVVAPLQAQPFTVPVNLEEGRTGSFSDVTEATLTDRAIVERVWDWNDGTTRLGTVGPPKSFADNGTYDVTLTLVDSIGMTSQVVQTLTVTNQDPTATAGADMRSPVREVSSGVFGATWTPTPNVFDPSSVDRESLTCTWEWGDGTAADVVQPCNTTTGRVPHVYGLGEYTATLTVADKDGGTATDTAEIVVEQAHTYLSVSPVPGTASEDTVTVRVKLWNADGPYTAIAGATVDVALGAESRTVTTDAVGEALIVLPLGADRELRAEFAGSRLYHPASDTATIPLVQRPPGDIVFTLDESGSMGAVQQRIRDNVVRIANQLAESLDYRISVMGFGSGFPAVEGRPGHLPRIIVPATDDLQEVSDAAAALTTGGGTEPGIDAIVEALSPNVGLRPGAGTCIVLVGDESTQQENHTVEDAAQALADNDALLFSIVTVNSGTADYQQLALDSGGAVFEVDEFADDPEPVLQALLASCATALVQRPDLTVSIDDGRADLSPGETVSYTTTITNVGAVGATDIAATVELPDGVSFVSAEDGGTASGNTVSWPLFDLASLGSTTRTLTVTVSDTAAAGEEITLRAEAFDDGANGNDLTPANNVDEDTDTILALPTLTVVTTVINDDGGTAEAKDFDAVVTGVAGQVSSDAGDTAGTVHALTVGDYTVGSTGLADYTTAYGGDCAADGTVSLAIGVDATCTITHDDIPTAQPEGTLTVITTVINDGDGTAGAEDFRVTIDGPSGPTTSDGDADGTTHTVLPGDYTVETTRLPGYDTTIGGDCLADGTVSVPDGGVRTCVIVHHDTVAPPDDGVLTIVVTVINDDGGTASSSDVTVTVTDLGGATQEEAGDEAGRSRTVAPGSYSISSSPLPGYTDSLGGDCDAAGEVTVAAGAHVTCVIVLNDIAPPPPQKARLTVFTEVINDDGGFAAAPEFQIVLGDGTAHLSADPGNPDGTVHSLDAGEYVLSAGAHPGYTMTIRGDCASDGAIELDAGQEASCTLVFDDIPVAPPVMGVLTLVTEVSNMHGGSAVPSDATIAVRGSDVDESAPGDATGTERTLIVGSYTVTASPLPGYGYVIEGDCSATGEVELTVDGATCTVTYSDVPGTLTVVLITDDSAAAELTVDGVPTRFGDATPLAAGEHTAAVTAPEGYAIAIAGACASDGMVSLGLDEHLICEVRVVAPESENPGDVPGEADPSPGVPGSKPGDGHDGLPRTGGTAPIGALVLGGVLLAVGAIVTFLRLRRPGGRR</sequence>
<dbReference type="PROSITE" id="PS50234">
    <property type="entry name" value="VWFA"/>
    <property type="match status" value="1"/>
</dbReference>
<accession>A0ABP7NH43</accession>
<dbReference type="InterPro" id="IPR045826">
    <property type="entry name" value="SpaA_PFL_dom_2"/>
</dbReference>
<dbReference type="Pfam" id="PF18911">
    <property type="entry name" value="PKD_4"/>
    <property type="match status" value="3"/>
</dbReference>
<name>A0ABP7NH43_9MICO</name>
<dbReference type="InterPro" id="IPR035986">
    <property type="entry name" value="PKD_dom_sf"/>
</dbReference>
<feature type="signal peptide" evidence="3">
    <location>
        <begin position="1"/>
        <end position="33"/>
    </location>
</feature>
<dbReference type="PANTHER" id="PTHR36842">
    <property type="entry name" value="PROTEIN TOLB HOMOLOG"/>
    <property type="match status" value="1"/>
</dbReference>
<evidence type="ECO:0000259" key="5">
    <source>
        <dbReference type="PROSITE" id="PS50234"/>
    </source>
</evidence>
<dbReference type="PROSITE" id="PS50093">
    <property type="entry name" value="PKD"/>
    <property type="match status" value="5"/>
</dbReference>
<evidence type="ECO:0000256" key="2">
    <source>
        <dbReference type="SAM" id="Phobius"/>
    </source>
</evidence>
<feature type="domain" description="VWFA" evidence="5">
    <location>
        <begin position="1378"/>
        <end position="1556"/>
    </location>
</feature>
<evidence type="ECO:0000313" key="6">
    <source>
        <dbReference type="EMBL" id="GAA3946756.1"/>
    </source>
</evidence>
<dbReference type="EMBL" id="BAABCP010000002">
    <property type="protein sequence ID" value="GAA3946756.1"/>
    <property type="molecule type" value="Genomic_DNA"/>
</dbReference>
<gene>
    <name evidence="6" type="ORF">GCM10022383_25740</name>
</gene>
<evidence type="ECO:0000256" key="1">
    <source>
        <dbReference type="SAM" id="MobiDB-lite"/>
    </source>
</evidence>
<evidence type="ECO:0000256" key="3">
    <source>
        <dbReference type="SAM" id="SignalP"/>
    </source>
</evidence>
<dbReference type="SUPFAM" id="SSF49299">
    <property type="entry name" value="PKD domain"/>
    <property type="match status" value="5"/>
</dbReference>
<dbReference type="Pfam" id="PF19403">
    <property type="entry name" value="SpaA_2"/>
    <property type="match status" value="5"/>
</dbReference>
<evidence type="ECO:0008006" key="8">
    <source>
        <dbReference type="Google" id="ProtNLM"/>
    </source>
</evidence>
<feature type="domain" description="PKD" evidence="4">
    <location>
        <begin position="1129"/>
        <end position="1176"/>
    </location>
</feature>
<dbReference type="SMART" id="SM00089">
    <property type="entry name" value="PKD"/>
    <property type="match status" value="5"/>
</dbReference>
<feature type="transmembrane region" description="Helical" evidence="2">
    <location>
        <begin position="2299"/>
        <end position="2320"/>
    </location>
</feature>
<dbReference type="RefSeq" id="WP_344820110.1">
    <property type="nucleotide sequence ID" value="NZ_BAABCP010000002.1"/>
</dbReference>
<dbReference type="SUPFAM" id="SSF53300">
    <property type="entry name" value="vWA-like"/>
    <property type="match status" value="1"/>
</dbReference>
<dbReference type="Pfam" id="PF11617">
    <property type="entry name" value="Cu-binding_MopE"/>
    <property type="match status" value="1"/>
</dbReference>
<organism evidence="6 7">
    <name type="scientific">Microbacterium soli</name>
    <dbReference type="NCBI Taxonomy" id="446075"/>
    <lineage>
        <taxon>Bacteria</taxon>
        <taxon>Bacillati</taxon>
        <taxon>Actinomycetota</taxon>
        <taxon>Actinomycetes</taxon>
        <taxon>Micrococcales</taxon>
        <taxon>Microbacteriaceae</taxon>
        <taxon>Microbacterium</taxon>
    </lineage>
</organism>
<dbReference type="CDD" id="cd00146">
    <property type="entry name" value="PKD"/>
    <property type="match status" value="4"/>
</dbReference>
<dbReference type="NCBIfam" id="TIGR01451">
    <property type="entry name" value="B_ant_repeat"/>
    <property type="match status" value="1"/>
</dbReference>
<keyword evidence="2" id="KW-0812">Transmembrane</keyword>
<keyword evidence="7" id="KW-1185">Reference proteome</keyword>
<comment type="caution">
    <text evidence="6">The sequence shown here is derived from an EMBL/GenBank/DDBJ whole genome shotgun (WGS) entry which is preliminary data.</text>
</comment>
<feature type="domain" description="PKD" evidence="4">
    <location>
        <begin position="684"/>
        <end position="767"/>
    </location>
</feature>
<reference evidence="7" key="1">
    <citation type="journal article" date="2019" name="Int. J. Syst. Evol. Microbiol.">
        <title>The Global Catalogue of Microorganisms (GCM) 10K type strain sequencing project: providing services to taxonomists for standard genome sequencing and annotation.</title>
        <authorList>
            <consortium name="The Broad Institute Genomics Platform"/>
            <consortium name="The Broad Institute Genome Sequencing Center for Infectious Disease"/>
            <person name="Wu L."/>
            <person name="Ma J."/>
        </authorList>
    </citation>
    <scope>NUCLEOTIDE SEQUENCE [LARGE SCALE GENOMIC DNA]</scope>
    <source>
        <strain evidence="7">JCM 17024</strain>
    </source>
</reference>
<dbReference type="Proteomes" id="UP001501591">
    <property type="component" value="Unassembled WGS sequence"/>
</dbReference>
<dbReference type="InterPro" id="IPR000601">
    <property type="entry name" value="PKD_dom"/>
</dbReference>